<proteinExistence type="predicted"/>
<name>A0A6A4GQY2_9AGAR</name>
<evidence type="ECO:0000313" key="2">
    <source>
        <dbReference type="Proteomes" id="UP000799118"/>
    </source>
</evidence>
<dbReference type="AlphaFoldDB" id="A0A6A4GQY2"/>
<accession>A0A6A4GQY2</accession>
<dbReference type="OrthoDB" id="3183767at2759"/>
<feature type="non-terminal residue" evidence="1">
    <location>
        <position position="1"/>
    </location>
</feature>
<keyword evidence="2" id="KW-1185">Reference proteome</keyword>
<reference evidence="1" key="1">
    <citation type="journal article" date="2019" name="Environ. Microbiol.">
        <title>Fungal ecological strategies reflected in gene transcription - a case study of two litter decomposers.</title>
        <authorList>
            <person name="Barbi F."/>
            <person name="Kohler A."/>
            <person name="Barry K."/>
            <person name="Baskaran P."/>
            <person name="Daum C."/>
            <person name="Fauchery L."/>
            <person name="Ihrmark K."/>
            <person name="Kuo A."/>
            <person name="LaButti K."/>
            <person name="Lipzen A."/>
            <person name="Morin E."/>
            <person name="Grigoriev I.V."/>
            <person name="Henrissat B."/>
            <person name="Lindahl B."/>
            <person name="Martin F."/>
        </authorList>
    </citation>
    <scope>NUCLEOTIDE SEQUENCE</scope>
    <source>
        <strain evidence="1">JB14</strain>
    </source>
</reference>
<sequence length="197" mass="23017">SFYRNLKEHLCCQLMDISESDKVTEEEIGSVSISLDRMYKHKVLQVNYTTYDMRRAQDSINPRTHPHVMVLSDDDDHPYCYACILGIYHAMVSLGNQPPHQMDFLWVRWFGFDSECCGGGKLNAYLDLDSLIPNMPLDTLSQPQSFELSIFYQLAILERRQIFWDTQLQDRGMRRIKIGVGMMWACKFSCKSSVLYY</sequence>
<dbReference type="EMBL" id="ML769791">
    <property type="protein sequence ID" value="KAE9387584.1"/>
    <property type="molecule type" value="Genomic_DNA"/>
</dbReference>
<evidence type="ECO:0000313" key="1">
    <source>
        <dbReference type="EMBL" id="KAE9387584.1"/>
    </source>
</evidence>
<gene>
    <name evidence="1" type="ORF">BT96DRAFT_837433</name>
</gene>
<protein>
    <submittedName>
        <fullName evidence="1">Uncharacterized protein</fullName>
    </submittedName>
</protein>
<organism evidence="1 2">
    <name type="scientific">Gymnopus androsaceus JB14</name>
    <dbReference type="NCBI Taxonomy" id="1447944"/>
    <lineage>
        <taxon>Eukaryota</taxon>
        <taxon>Fungi</taxon>
        <taxon>Dikarya</taxon>
        <taxon>Basidiomycota</taxon>
        <taxon>Agaricomycotina</taxon>
        <taxon>Agaricomycetes</taxon>
        <taxon>Agaricomycetidae</taxon>
        <taxon>Agaricales</taxon>
        <taxon>Marasmiineae</taxon>
        <taxon>Omphalotaceae</taxon>
        <taxon>Gymnopus</taxon>
    </lineage>
</organism>
<dbReference type="Proteomes" id="UP000799118">
    <property type="component" value="Unassembled WGS sequence"/>
</dbReference>